<reference evidence="3 4" key="1">
    <citation type="submission" date="2024-04" db="EMBL/GenBank/DDBJ databases">
        <authorList>
            <consortium name="Genoscope - CEA"/>
            <person name="William W."/>
        </authorList>
    </citation>
    <scope>NUCLEOTIDE SEQUENCE [LARGE SCALE GENOMIC DNA]</scope>
</reference>
<dbReference type="InterPro" id="IPR052751">
    <property type="entry name" value="Plant_MAPKKK"/>
</dbReference>
<dbReference type="InterPro" id="IPR011009">
    <property type="entry name" value="Kinase-like_dom_sf"/>
</dbReference>
<dbReference type="GO" id="GO:0005524">
    <property type="term" value="F:ATP binding"/>
    <property type="evidence" value="ECO:0007669"/>
    <property type="project" value="InterPro"/>
</dbReference>
<accession>A0AAV2HX65</accession>
<feature type="domain" description="Protein kinase" evidence="2">
    <location>
        <begin position="77"/>
        <end position="351"/>
    </location>
</feature>
<proteinExistence type="predicted"/>
<dbReference type="InterPro" id="IPR000719">
    <property type="entry name" value="Prot_kinase_dom"/>
</dbReference>
<comment type="caution">
    <text evidence="3">The sequence shown here is derived from an EMBL/GenBank/DDBJ whole genome shotgun (WGS) entry which is preliminary data.</text>
</comment>
<evidence type="ECO:0000259" key="2">
    <source>
        <dbReference type="PROSITE" id="PS50011"/>
    </source>
</evidence>
<dbReference type="InterPro" id="IPR008271">
    <property type="entry name" value="Ser/Thr_kinase_AS"/>
</dbReference>
<evidence type="ECO:0000256" key="1">
    <source>
        <dbReference type="SAM" id="MobiDB-lite"/>
    </source>
</evidence>
<dbReference type="PANTHER" id="PTHR48011:SF4">
    <property type="entry name" value="MITOGEN-ACTIVATED PROTEIN KINASE KINASE KINASE 19"/>
    <property type="match status" value="1"/>
</dbReference>
<dbReference type="Gene3D" id="1.10.510.10">
    <property type="entry name" value="Transferase(Phosphotransferase) domain 1"/>
    <property type="match status" value="1"/>
</dbReference>
<protein>
    <recommendedName>
        <fullName evidence="2">Protein kinase domain-containing protein</fullName>
    </recommendedName>
</protein>
<name>A0AAV2HX65_LYMST</name>
<dbReference type="EMBL" id="CAXITT010000312">
    <property type="protein sequence ID" value="CAL1538778.1"/>
    <property type="molecule type" value="Genomic_DNA"/>
</dbReference>
<dbReference type="AlphaFoldDB" id="A0AAV2HX65"/>
<dbReference type="SMART" id="SM00220">
    <property type="entry name" value="S_TKc"/>
    <property type="match status" value="1"/>
</dbReference>
<dbReference type="SUPFAM" id="SSF56112">
    <property type="entry name" value="Protein kinase-like (PK-like)"/>
    <property type="match status" value="1"/>
</dbReference>
<organism evidence="3 4">
    <name type="scientific">Lymnaea stagnalis</name>
    <name type="common">Great pond snail</name>
    <name type="synonym">Helix stagnalis</name>
    <dbReference type="NCBI Taxonomy" id="6523"/>
    <lineage>
        <taxon>Eukaryota</taxon>
        <taxon>Metazoa</taxon>
        <taxon>Spiralia</taxon>
        <taxon>Lophotrochozoa</taxon>
        <taxon>Mollusca</taxon>
        <taxon>Gastropoda</taxon>
        <taxon>Heterobranchia</taxon>
        <taxon>Euthyneura</taxon>
        <taxon>Panpulmonata</taxon>
        <taxon>Hygrophila</taxon>
        <taxon>Lymnaeoidea</taxon>
        <taxon>Lymnaeidae</taxon>
        <taxon>Lymnaea</taxon>
    </lineage>
</organism>
<dbReference type="PANTHER" id="PTHR48011">
    <property type="entry name" value="CCR4-NOT TRANSCRIPTIONAL COMPLEX SUBUNIT CAF120-RELATED"/>
    <property type="match status" value="1"/>
</dbReference>
<dbReference type="PROSITE" id="PS50011">
    <property type="entry name" value="PROTEIN_KINASE_DOM"/>
    <property type="match status" value="1"/>
</dbReference>
<sequence length="837" mass="94590">MSSNKFSAQESGPDEDHQIRSFTAAKFSKVVHSDCHTLHWKKQITFVPKEYSKIKEFLNDVPHIISQEGTYGYIWDKSLQPSDGKYEPGVHYCGTREPDRKSVHGVVSFYRDGVTGVKFAIKTLEENTHFHPEEITVSLINEHPNICAVYGIIIRNHRIHILLEHAGLPLNEERSWIADSPQRMLLVAKQSFQAIEALHQSGFVHCDIKPDNIMISKHGNDFTVKLIDFGSCQREGTVLPHHAHTTLFYWSPEIWQALTNKKQVICKFAMDVYALALTLFFVQTSNHLMQMLREKDIKDVMTEKPEDILCIALPETIPTELRAVMRQCLDGCPMTRWSAQQAVRQLAEDTMTQTENYKDKFERIYALLKSGGTKVSSRTVFGEQSTSFPFSVDHQERVQYFVGSSKGIEKRELTTTAKSRKNNLFTGNKCSKSLSKCKKVTKPPTKGKPTRKNSFERNIAHNYHSGLLPEVEKSEKPVLQRSADIMEASPDEKAYSCSILLKNLALQVQPIEPVQEVSVSQTQTQFLSHMETLGKHVNILADTTQTTTGKLVQGTNPCQAASKETVHFSFSQCQKTDLYQNPNQRINAKAGKKFIAQNETRGEIVWKSVTIQNVQREELSKPVDWESCKYEDSMKLNAPYVTEFRASRDGSVMSQTGTSESGSIMRSLPEITDITIHPVVATTQTNPDPSELFNTKVSSGDDMDFVIDALGPTAFTGNEDDIVNNLFSKLIEQDKQNDPCVSTVDFSTDVNLNQFRGEGVCPNPARDIEVMDIDQAEPNLNFTSKTPSLADCVTFRTSRKRMSYSLENAEIPKKTICTYPELRDKEQKLPNFDIILD</sequence>
<dbReference type="Pfam" id="PF00069">
    <property type="entry name" value="Pkinase"/>
    <property type="match status" value="1"/>
</dbReference>
<evidence type="ECO:0000313" key="3">
    <source>
        <dbReference type="EMBL" id="CAL1538778.1"/>
    </source>
</evidence>
<evidence type="ECO:0000313" key="4">
    <source>
        <dbReference type="Proteomes" id="UP001497497"/>
    </source>
</evidence>
<dbReference type="Gene3D" id="3.30.200.20">
    <property type="entry name" value="Phosphorylase Kinase, domain 1"/>
    <property type="match status" value="1"/>
</dbReference>
<gene>
    <name evidence="3" type="ORF">GSLYS_00012599001</name>
</gene>
<dbReference type="GO" id="GO:0004672">
    <property type="term" value="F:protein kinase activity"/>
    <property type="evidence" value="ECO:0007669"/>
    <property type="project" value="InterPro"/>
</dbReference>
<keyword evidence="4" id="KW-1185">Reference proteome</keyword>
<dbReference type="GO" id="GO:0007165">
    <property type="term" value="P:signal transduction"/>
    <property type="evidence" value="ECO:0007669"/>
    <property type="project" value="TreeGrafter"/>
</dbReference>
<feature type="region of interest" description="Disordered" evidence="1">
    <location>
        <begin position="436"/>
        <end position="457"/>
    </location>
</feature>
<dbReference type="PROSITE" id="PS00108">
    <property type="entry name" value="PROTEIN_KINASE_ST"/>
    <property type="match status" value="1"/>
</dbReference>
<dbReference type="Proteomes" id="UP001497497">
    <property type="component" value="Unassembled WGS sequence"/>
</dbReference>